<dbReference type="InterPro" id="IPR000198">
    <property type="entry name" value="RhoGAP_dom"/>
</dbReference>
<feature type="region of interest" description="Disordered" evidence="2">
    <location>
        <begin position="1134"/>
        <end position="1161"/>
    </location>
</feature>
<evidence type="ECO:0000256" key="1">
    <source>
        <dbReference type="ARBA" id="ARBA00022468"/>
    </source>
</evidence>
<keyword evidence="1" id="KW-0343">GTPase activation</keyword>
<dbReference type="SMART" id="SM00324">
    <property type="entry name" value="RhoGAP"/>
    <property type="match status" value="1"/>
</dbReference>
<feature type="region of interest" description="Disordered" evidence="2">
    <location>
        <begin position="86"/>
        <end position="108"/>
    </location>
</feature>
<organism evidence="5 6">
    <name type="scientific">Ridgeia piscesae</name>
    <name type="common">Tubeworm</name>
    <dbReference type="NCBI Taxonomy" id="27915"/>
    <lineage>
        <taxon>Eukaryota</taxon>
        <taxon>Metazoa</taxon>
        <taxon>Spiralia</taxon>
        <taxon>Lophotrochozoa</taxon>
        <taxon>Annelida</taxon>
        <taxon>Polychaeta</taxon>
        <taxon>Sedentaria</taxon>
        <taxon>Canalipalpata</taxon>
        <taxon>Sabellida</taxon>
        <taxon>Siboglinidae</taxon>
        <taxon>Ridgeia</taxon>
    </lineage>
</organism>
<reference evidence="5" key="1">
    <citation type="journal article" date="2023" name="Mol. Biol. Evol.">
        <title>Third-Generation Sequencing Reveals the Adaptive Role of the Epigenome in Three Deep-Sea Polychaetes.</title>
        <authorList>
            <person name="Perez M."/>
            <person name="Aroh O."/>
            <person name="Sun Y."/>
            <person name="Lan Y."/>
            <person name="Juniper S.K."/>
            <person name="Young C.R."/>
            <person name="Angers B."/>
            <person name="Qian P.Y."/>
        </authorList>
    </citation>
    <scope>NUCLEOTIDE SEQUENCE</scope>
    <source>
        <strain evidence="5">R07B-5</strain>
    </source>
</reference>
<dbReference type="Pfam" id="PF22286">
    <property type="entry name" value="RHG20_PH"/>
    <property type="match status" value="1"/>
</dbReference>
<feature type="compositionally biased region" description="Low complexity" evidence="2">
    <location>
        <begin position="816"/>
        <end position="829"/>
    </location>
</feature>
<evidence type="ECO:0000313" key="6">
    <source>
        <dbReference type="Proteomes" id="UP001209878"/>
    </source>
</evidence>
<feature type="compositionally biased region" description="Polar residues" evidence="2">
    <location>
        <begin position="714"/>
        <end position="733"/>
    </location>
</feature>
<dbReference type="FunFam" id="2.30.29.30:FF:000217">
    <property type="entry name" value="Rho GTPase activating protein 20"/>
    <property type="match status" value="1"/>
</dbReference>
<accession>A0AAD9KJA6</accession>
<feature type="region of interest" description="Disordered" evidence="2">
    <location>
        <begin position="1184"/>
        <end position="1241"/>
    </location>
</feature>
<dbReference type="InterPro" id="IPR047887">
    <property type="entry name" value="ARHGAP20_PH"/>
</dbReference>
<feature type="compositionally biased region" description="Basic residues" evidence="2">
    <location>
        <begin position="1447"/>
        <end position="1460"/>
    </location>
</feature>
<dbReference type="SUPFAM" id="SSF48350">
    <property type="entry name" value="GTPase activation domain, GAP"/>
    <property type="match status" value="1"/>
</dbReference>
<dbReference type="PANTHER" id="PTHR23179">
    <property type="entry name" value="T-CELL ACTIVATION RHO GTPASE ACTIVATING PROTEIN-RELATED"/>
    <property type="match status" value="1"/>
</dbReference>
<gene>
    <name evidence="5" type="ORF">NP493_983g00043</name>
</gene>
<dbReference type="EMBL" id="JAODUO010000981">
    <property type="protein sequence ID" value="KAK2172221.1"/>
    <property type="molecule type" value="Genomic_DNA"/>
</dbReference>
<keyword evidence="6" id="KW-1185">Reference proteome</keyword>
<feature type="compositionally biased region" description="Low complexity" evidence="2">
    <location>
        <begin position="1151"/>
        <end position="1161"/>
    </location>
</feature>
<dbReference type="Pfam" id="PF00620">
    <property type="entry name" value="RhoGAP"/>
    <property type="match status" value="1"/>
</dbReference>
<dbReference type="Pfam" id="PF00788">
    <property type="entry name" value="RA"/>
    <property type="match status" value="1"/>
</dbReference>
<dbReference type="GO" id="GO:0007165">
    <property type="term" value="P:signal transduction"/>
    <property type="evidence" value="ECO:0007669"/>
    <property type="project" value="InterPro"/>
</dbReference>
<dbReference type="PROSITE" id="PS50200">
    <property type="entry name" value="RA"/>
    <property type="match status" value="1"/>
</dbReference>
<feature type="region of interest" description="Disordered" evidence="2">
    <location>
        <begin position="1349"/>
        <end position="1464"/>
    </location>
</feature>
<dbReference type="Gene3D" id="2.30.29.30">
    <property type="entry name" value="Pleckstrin-homology domain (PH domain)/Phosphotyrosine-binding domain (PTB)"/>
    <property type="match status" value="1"/>
</dbReference>
<dbReference type="Gene3D" id="1.10.555.10">
    <property type="entry name" value="Rho GTPase activation protein"/>
    <property type="match status" value="1"/>
</dbReference>
<dbReference type="CDD" id="cd13319">
    <property type="entry name" value="PH_RARhoGAP"/>
    <property type="match status" value="1"/>
</dbReference>
<evidence type="ECO:0000259" key="3">
    <source>
        <dbReference type="PROSITE" id="PS50200"/>
    </source>
</evidence>
<feature type="compositionally biased region" description="Basic and acidic residues" evidence="2">
    <location>
        <begin position="1395"/>
        <end position="1406"/>
    </location>
</feature>
<feature type="region of interest" description="Disordered" evidence="2">
    <location>
        <begin position="1271"/>
        <end position="1301"/>
    </location>
</feature>
<sequence>MSPITETFFLQISRQAVYLCCALDRVHRCGSCSTCVLPAKDRIKRVANYETYVDELLAEGAACVSATEHSRLMTEIRRIRQMVNPDQNSDEMTKLQKGLAPDGSSDCSDNRSLNHVQEMFPNDNLQLYLDDSFNSPKLGNLGRRKSAPGALILRRSKQRSFSGVGLPPSVDGSTNSRRSSNCPTARMYILEGPVQLTNSAQAQDRYLFLFSDLLLVAKQKSGNVFRLKQRVHVCDMWTASCIDDVAETTRTPDKSFVMGWPTVNVVATFRTADKKTEWLTKLQEQIRREKENEETKSVVIRVMNKEAGHNVSHDLEVANSAEARDVVKQCIDLFHITDGNFTDYKLWVRSAKDDSFYPLIGHELPFSIQMSKIREAHLKSDSESLPNHLDDSDTSLLCQFILRDMRKTPKKMSMEDGTRNMKRKKSPLFSFIRKKLHDLSPMQTPDNGLDILPQFPEEGRLFGRPLVEICKNPETPKPIMELLQYLVTHGPSTIGIFRKCANQKTVRELREQLDSGSSLSLGEIPVLVAAAVLKDFLRSTPDCVFTSALYHQWMATMNCSKDSDRIQTIRQLLTQLPSAHRRLLTCVMFLLHRISENSDENCMTSFNLAVCIGQSLLWQHGDAASTEKEKDKNTHMDARENVPRFIEFLIEHALEIFECPSVDVVATDDANVVCPPPSHVTESSTDSDNLNRHNDSSLDSLERDLYGMEGEISPQMNQKHLSPTNLSRDSGLTNSDVQLYSEDALENENTILPAASGAQRIPPSGFRHSLSQVEGAASATLSDNSNTLSKSFDSSLLCSAMPTPIPPKRKSRKNGSSIPSQSTSPMTSSSEDKTGLPKLLPLKHSDSTPVVPSPLPVQKPVVTKTVTKTLKRESDEATRSFDDYSDISCEDFLVLQGNQDMGELRRSNSGASMYINGHLIHRSSEPSSDVDAEKRCVNVAKDDTSLSPPPAHGSGPLPVSRSFSDFQQMVTSEKKTQKTVSTVSKTVTQTKPVVSVSRGLPMPVPINEELKSVALVMSAVSTMSHAKQRQRSHDLSHPSYSVVPSLGRGTKRGTLVHQPCSLQSCDFPVETEKTVVQQQPPPQPVASTHGILRKRPLKGMTGKGADVFPAASNLYRIQRSFEESDIIAVAPPMEPQMTQSLDSTYRRNRTSSYELSSSSNELLDDVHPEMAAGNKTLLSHVQLASSVERSSSDSHVEQQMAHQPRCEPQKLSYHQSDRRRSSSFPRQPSPDREMTLDISEEEILEQTVNSARAKRMYEESLQRYAAQLNTPPVPRVMSNGDLGSGDDQKVSTPLPQTQKKPLPDYEEACFRAEALKEEAAKNRCNSAGVMEPTKTCTSAEFERVLDAKKEELSRKQSRLSARRRQAERHRAQRLSDTRLAELNDMKNGGSQADILRSKSDSSEHFHSVLKFRHAPPPESSSDDDSYSTKAPTPPPAMKENTNPQLRQSRRSGIRSMRSKRWHQEMAEQYSQPCYQCPDPEDLPPTQPKYSYAVISSPPPEEGNCKRRWVPPVHPTKHLLINDRPLMDNCQQTSFDYSLVSNRRTSASSMHCVNSTVVSESVLRGNSVECEPAVVSSSESEAVETERTSTSDMDASPTLSSGRFSWSVSHLRSLYGGTNDKLSTPAREKINPNAQMITATINVDSASPHRSYHFATRQYEPSINTEPQTSTFVYGHITLKTPVLVRSPKLSNVEPGINVDPAIPHRKVKLKRRNLATRQYEPNINTEPQTLTFVYGHITLKTPVLVRSPKLSNVEPG</sequence>
<proteinExistence type="predicted"/>
<feature type="region of interest" description="Disordered" evidence="2">
    <location>
        <begin position="162"/>
        <end position="181"/>
    </location>
</feature>
<feature type="compositionally biased region" description="Basic residues" evidence="2">
    <location>
        <begin position="1355"/>
        <end position="1372"/>
    </location>
</feature>
<evidence type="ECO:0000256" key="2">
    <source>
        <dbReference type="SAM" id="MobiDB-lite"/>
    </source>
</evidence>
<feature type="region of interest" description="Disordered" evidence="2">
    <location>
        <begin position="1572"/>
        <end position="1598"/>
    </location>
</feature>
<name>A0AAD9KJA6_RIDPI</name>
<feature type="compositionally biased region" description="Basic and acidic residues" evidence="2">
    <location>
        <begin position="1373"/>
        <end position="1384"/>
    </location>
</feature>
<feature type="domain" description="Ras-associating" evidence="3">
    <location>
        <begin position="315"/>
        <end position="407"/>
    </location>
</feature>
<feature type="compositionally biased region" description="Polar residues" evidence="2">
    <location>
        <begin position="171"/>
        <end position="181"/>
    </location>
</feature>
<dbReference type="GO" id="GO:0005096">
    <property type="term" value="F:GTPase activator activity"/>
    <property type="evidence" value="ECO:0007669"/>
    <property type="project" value="UniProtKB-KW"/>
</dbReference>
<dbReference type="Proteomes" id="UP001209878">
    <property type="component" value="Unassembled WGS sequence"/>
</dbReference>
<evidence type="ECO:0000313" key="5">
    <source>
        <dbReference type="EMBL" id="KAK2172221.1"/>
    </source>
</evidence>
<dbReference type="PROSITE" id="PS50238">
    <property type="entry name" value="RHOGAP"/>
    <property type="match status" value="1"/>
</dbReference>
<dbReference type="InterPro" id="IPR000159">
    <property type="entry name" value="RA_dom"/>
</dbReference>
<comment type="caution">
    <text evidence="5">The sequence shown here is derived from an EMBL/GenBank/DDBJ whole genome shotgun (WGS) entry which is preliminary data.</text>
</comment>
<feature type="compositionally biased region" description="Polar residues" evidence="2">
    <location>
        <begin position="1290"/>
        <end position="1299"/>
    </location>
</feature>
<dbReference type="PANTHER" id="PTHR23179:SF3">
    <property type="entry name" value="RHO GTPASE-ACTIVATING PROTEIN 20"/>
    <property type="match status" value="1"/>
</dbReference>
<feature type="region of interest" description="Disordered" evidence="2">
    <location>
        <begin position="713"/>
        <end position="733"/>
    </location>
</feature>
<dbReference type="SUPFAM" id="SSF50729">
    <property type="entry name" value="PH domain-like"/>
    <property type="match status" value="1"/>
</dbReference>
<protein>
    <recommendedName>
        <fullName evidence="7">Rho GTPase-activating protein 20</fullName>
    </recommendedName>
</protein>
<feature type="domain" description="Rho-GAP" evidence="4">
    <location>
        <begin position="464"/>
        <end position="657"/>
    </location>
</feature>
<evidence type="ECO:0000259" key="4">
    <source>
        <dbReference type="PROSITE" id="PS50238"/>
    </source>
</evidence>
<feature type="region of interest" description="Disordered" evidence="2">
    <location>
        <begin position="797"/>
        <end position="856"/>
    </location>
</feature>
<evidence type="ECO:0008006" key="7">
    <source>
        <dbReference type="Google" id="ProtNLM"/>
    </source>
</evidence>
<dbReference type="InterPro" id="IPR011993">
    <property type="entry name" value="PH-like_dom_sf"/>
</dbReference>
<dbReference type="InterPro" id="IPR008936">
    <property type="entry name" value="Rho_GTPase_activation_prot"/>
</dbReference>
<feature type="region of interest" description="Disordered" evidence="2">
    <location>
        <begin position="676"/>
        <end position="697"/>
    </location>
</feature>